<sequence>MDATWVLVADEGRANVYEVRQTQGIDGRPRTELAEVESLTWASAHADEADLRRDAQGRFFGKGEQMMGHTAPPRTDPLEKEAELFARRVAGWLADARAKQRFARLYLAAAPKFLGRLRAVLDPRVAAAIAEETDKDLSGLPAHELAQRMFGDDK</sequence>
<reference evidence="1" key="1">
    <citation type="submission" date="2022-10" db="EMBL/GenBank/DDBJ databases">
        <title>Complete genome sequence of Schlegelella aquatica LMG 23380.</title>
        <authorList>
            <person name="Musilova J."/>
            <person name="Kourilova X."/>
            <person name="Bezdicek M."/>
            <person name="Hermankova K."/>
            <person name="Obruca S."/>
            <person name="Sedlar K."/>
        </authorList>
    </citation>
    <scope>NUCLEOTIDE SEQUENCE</scope>
    <source>
        <strain evidence="1">LMG 23380</strain>
    </source>
</reference>
<dbReference type="InterPro" id="IPR019291">
    <property type="entry name" value="Host_attachment_protein"/>
</dbReference>
<gene>
    <name evidence="1" type="ORF">OMP39_01280</name>
</gene>
<protein>
    <submittedName>
        <fullName evidence="1">Host attachment protein</fullName>
    </submittedName>
</protein>
<keyword evidence="2" id="KW-1185">Reference proteome</keyword>
<evidence type="ECO:0000313" key="1">
    <source>
        <dbReference type="EMBL" id="UZD55258.1"/>
    </source>
</evidence>
<dbReference type="Pfam" id="PF10116">
    <property type="entry name" value="Host_attach"/>
    <property type="match status" value="1"/>
</dbReference>
<proteinExistence type="predicted"/>
<name>A0ABY6MTA4_9BURK</name>
<organism evidence="1 2">
    <name type="scientific">Caldimonas aquatica</name>
    <dbReference type="NCBI Taxonomy" id="376175"/>
    <lineage>
        <taxon>Bacteria</taxon>
        <taxon>Pseudomonadati</taxon>
        <taxon>Pseudomonadota</taxon>
        <taxon>Betaproteobacteria</taxon>
        <taxon>Burkholderiales</taxon>
        <taxon>Sphaerotilaceae</taxon>
        <taxon>Caldimonas</taxon>
    </lineage>
</organism>
<dbReference type="RefSeq" id="WP_264893016.1">
    <property type="nucleotide sequence ID" value="NZ_CP110257.1"/>
</dbReference>
<evidence type="ECO:0000313" key="2">
    <source>
        <dbReference type="Proteomes" id="UP001163266"/>
    </source>
</evidence>
<dbReference type="EMBL" id="CP110257">
    <property type="protein sequence ID" value="UZD55258.1"/>
    <property type="molecule type" value="Genomic_DNA"/>
</dbReference>
<dbReference type="Proteomes" id="UP001163266">
    <property type="component" value="Chromosome"/>
</dbReference>
<accession>A0ABY6MTA4</accession>